<proteinExistence type="inferred from homology"/>
<dbReference type="GO" id="GO:0005634">
    <property type="term" value="C:nucleus"/>
    <property type="evidence" value="ECO:0007669"/>
    <property type="project" value="UniProtKB-SubCell"/>
</dbReference>
<dbReference type="InterPro" id="IPR040390">
    <property type="entry name" value="TIFY/JAZ"/>
</dbReference>
<dbReference type="InterPro" id="IPR010399">
    <property type="entry name" value="Tify_dom"/>
</dbReference>
<feature type="domain" description="Tify" evidence="4">
    <location>
        <begin position="290"/>
        <end position="325"/>
    </location>
</feature>
<dbReference type="PROSITE" id="PS51320">
    <property type="entry name" value="TIFY"/>
    <property type="match status" value="1"/>
</dbReference>
<accession>A0A1S2Y8X3</accession>
<dbReference type="PANTHER" id="PTHR33077:SF8">
    <property type="entry name" value="PROTEIN TIFY 8"/>
    <property type="match status" value="1"/>
</dbReference>
<dbReference type="GO" id="GO:0031347">
    <property type="term" value="P:regulation of defense response"/>
    <property type="evidence" value="ECO:0007669"/>
    <property type="project" value="UniProtKB-UniRule"/>
</dbReference>
<evidence type="ECO:0000256" key="1">
    <source>
        <dbReference type="ARBA" id="ARBA00008614"/>
    </source>
</evidence>
<comment type="function">
    <text evidence="2">Repressor of jasmonate responses.</text>
</comment>
<evidence type="ECO:0000313" key="6">
    <source>
        <dbReference type="RefSeq" id="XP_004501285.1"/>
    </source>
</evidence>
<dbReference type="SMART" id="SM00979">
    <property type="entry name" value="TIFY"/>
    <property type="match status" value="1"/>
</dbReference>
<evidence type="ECO:0000313" key="5">
    <source>
        <dbReference type="Proteomes" id="UP000087171"/>
    </source>
</evidence>
<keyword evidence="2" id="KW-0539">Nucleus</keyword>
<evidence type="ECO:0000256" key="2">
    <source>
        <dbReference type="RuleBase" id="RU369065"/>
    </source>
</evidence>
<name>A0A1S2Y8X3_CICAR</name>
<dbReference type="OrthoDB" id="1908882at2759"/>
<comment type="subcellular location">
    <subcellularLocation>
        <location evidence="2">Nucleus</location>
    </subcellularLocation>
</comment>
<feature type="region of interest" description="Disordered" evidence="3">
    <location>
        <begin position="371"/>
        <end position="421"/>
    </location>
</feature>
<keyword evidence="2" id="KW-1184">Jasmonic acid signaling pathway</keyword>
<dbReference type="PANTHER" id="PTHR33077">
    <property type="entry name" value="PROTEIN TIFY 4A-RELATED-RELATED"/>
    <property type="match status" value="1"/>
</dbReference>
<dbReference type="GO" id="GO:0009611">
    <property type="term" value="P:response to wounding"/>
    <property type="evidence" value="ECO:0007669"/>
    <property type="project" value="UniProtKB-UniRule"/>
</dbReference>
<reference evidence="5" key="1">
    <citation type="journal article" date="2013" name="Nat. Biotechnol.">
        <title>Draft genome sequence of chickpea (Cicer arietinum) provides a resource for trait improvement.</title>
        <authorList>
            <person name="Varshney R.K."/>
            <person name="Song C."/>
            <person name="Saxena R.K."/>
            <person name="Azam S."/>
            <person name="Yu S."/>
            <person name="Sharpe A.G."/>
            <person name="Cannon S."/>
            <person name="Baek J."/>
            <person name="Rosen B.D."/>
            <person name="Tar'an B."/>
            <person name="Millan T."/>
            <person name="Zhang X."/>
            <person name="Ramsay L.D."/>
            <person name="Iwata A."/>
            <person name="Wang Y."/>
            <person name="Nelson W."/>
            <person name="Farmer A.D."/>
            <person name="Gaur P.M."/>
            <person name="Soderlund C."/>
            <person name="Penmetsa R.V."/>
            <person name="Xu C."/>
            <person name="Bharti A.K."/>
            <person name="He W."/>
            <person name="Winter P."/>
            <person name="Zhao S."/>
            <person name="Hane J.K."/>
            <person name="Carrasquilla-Garcia N."/>
            <person name="Condie J.A."/>
            <person name="Upadhyaya H.D."/>
            <person name="Luo M.C."/>
            <person name="Thudi M."/>
            <person name="Gowda C.L."/>
            <person name="Singh N.P."/>
            <person name="Lichtenzveig J."/>
            <person name="Gali K.K."/>
            <person name="Rubio J."/>
            <person name="Nadarajan N."/>
            <person name="Dolezel J."/>
            <person name="Bansal K.C."/>
            <person name="Xu X."/>
            <person name="Edwards D."/>
            <person name="Zhang G."/>
            <person name="Kahl G."/>
            <person name="Gil J."/>
            <person name="Singh K.B."/>
            <person name="Datta S.K."/>
            <person name="Jackson S.A."/>
            <person name="Wang J."/>
            <person name="Cook D.R."/>
        </authorList>
    </citation>
    <scope>NUCLEOTIDE SEQUENCE [LARGE SCALE GENOMIC DNA]</scope>
    <source>
        <strain evidence="5">cv. CDC Frontier</strain>
    </source>
</reference>
<feature type="region of interest" description="Disordered" evidence="3">
    <location>
        <begin position="1"/>
        <end position="28"/>
    </location>
</feature>
<dbReference type="RefSeq" id="XP_004501285.1">
    <property type="nucleotide sequence ID" value="XM_004501228.3"/>
</dbReference>
<evidence type="ECO:0000256" key="3">
    <source>
        <dbReference type="SAM" id="MobiDB-lite"/>
    </source>
</evidence>
<gene>
    <name evidence="6" type="primary">LOC101509848</name>
</gene>
<evidence type="ECO:0000259" key="4">
    <source>
        <dbReference type="PROSITE" id="PS51320"/>
    </source>
</evidence>
<organism evidence="5 6">
    <name type="scientific">Cicer arietinum</name>
    <name type="common">Chickpea</name>
    <name type="synonym">Garbanzo</name>
    <dbReference type="NCBI Taxonomy" id="3827"/>
    <lineage>
        <taxon>Eukaryota</taxon>
        <taxon>Viridiplantae</taxon>
        <taxon>Streptophyta</taxon>
        <taxon>Embryophyta</taxon>
        <taxon>Tracheophyta</taxon>
        <taxon>Spermatophyta</taxon>
        <taxon>Magnoliopsida</taxon>
        <taxon>eudicotyledons</taxon>
        <taxon>Gunneridae</taxon>
        <taxon>Pentapetalae</taxon>
        <taxon>rosids</taxon>
        <taxon>fabids</taxon>
        <taxon>Fabales</taxon>
        <taxon>Fabaceae</taxon>
        <taxon>Papilionoideae</taxon>
        <taxon>50 kb inversion clade</taxon>
        <taxon>NPAAA clade</taxon>
        <taxon>Hologalegina</taxon>
        <taxon>IRL clade</taxon>
        <taxon>Cicereae</taxon>
        <taxon>Cicer</taxon>
    </lineage>
</organism>
<protein>
    <recommendedName>
        <fullName evidence="2">Protein TIFY</fullName>
    </recommendedName>
    <alternativeName>
        <fullName evidence="2">Jasmonate ZIM domain-containing protein</fullName>
    </alternativeName>
</protein>
<dbReference type="GeneID" id="101509848"/>
<reference evidence="6" key="2">
    <citation type="submission" date="2025-08" db="UniProtKB">
        <authorList>
            <consortium name="RefSeq"/>
        </authorList>
    </citation>
    <scope>IDENTIFICATION</scope>
    <source>
        <tissue evidence="6">Etiolated seedlings</tissue>
    </source>
</reference>
<dbReference type="STRING" id="3827.A0A1S2Y8X3"/>
<feature type="region of interest" description="Disordered" evidence="3">
    <location>
        <begin position="43"/>
        <end position="77"/>
    </location>
</feature>
<sequence>MALLRMVQSHSHSQHNNNNNDNGGTHHLLNPVLHDFLGMKPSDTSADVRLPETSVSASSAGARGPFSTTSETVSEKQVGNHLEGVPFYGPRSDFTGTEISNRLVGNKRSNSDSSFMGSSRDAFQMVPDSFQNSHLMKVLRNAFGGERSRRPNDDEVLHAMQSMKPSSSSQIFHPPSTTKLDANKWERSILTNIGPSMQHPPRGGQLMTPLAHQLASNKIRDTNAGPSFISQSAADEGSRTGIKGPGVLSSINTSATATDKISSAVLLGGSRPKPLTNIVESFTPPSQHGLTSASRQMTIFYGGQAHVFDDVHPHKADVIMALAGSNGGSWSTAFSPKTTAKLTNESNLHSGENETGLVSNVAFTQEHHGKLSVTGSSSRAVGGLGDRVSTPAGVHQGSIFAKDTRNPVQAADPSSEDKRAL</sequence>
<dbReference type="PaxDb" id="3827-XP_004501285.1"/>
<dbReference type="Proteomes" id="UP000087171">
    <property type="component" value="Chromosome Ca5"/>
</dbReference>
<keyword evidence="5" id="KW-1185">Reference proteome</keyword>
<comment type="similarity">
    <text evidence="1 2">Belongs to the TIFY/JAZ family.</text>
</comment>
<feature type="compositionally biased region" description="Polar residues" evidence="3">
    <location>
        <begin position="66"/>
        <end position="77"/>
    </location>
</feature>
<comment type="domain">
    <text evidence="2">The jas domain is required for interaction with COI1.</text>
</comment>
<feature type="compositionally biased region" description="Low complexity" evidence="3">
    <location>
        <begin position="8"/>
        <end position="28"/>
    </location>
</feature>
<dbReference type="Pfam" id="PF06200">
    <property type="entry name" value="tify"/>
    <property type="match status" value="1"/>
</dbReference>
<dbReference type="KEGG" id="cam:101509848"/>
<dbReference type="eggNOG" id="ENOG502QREB">
    <property type="taxonomic scope" value="Eukaryota"/>
</dbReference>
<dbReference type="AlphaFoldDB" id="A0A1S2Y8X3"/>
<dbReference type="GO" id="GO:2000022">
    <property type="term" value="P:regulation of jasmonic acid mediated signaling pathway"/>
    <property type="evidence" value="ECO:0007669"/>
    <property type="project" value="UniProtKB-UniRule"/>
</dbReference>